<proteinExistence type="predicted"/>
<dbReference type="EMBL" id="CACVBM020001288">
    <property type="protein sequence ID" value="CAA7043920.1"/>
    <property type="molecule type" value="Genomic_DNA"/>
</dbReference>
<dbReference type="OrthoDB" id="414945at2759"/>
<dbReference type="PANTHER" id="PTHR11439">
    <property type="entry name" value="GAG-POL-RELATED RETROTRANSPOSON"/>
    <property type="match status" value="1"/>
</dbReference>
<name>A0A6D2JX82_9BRAS</name>
<evidence type="ECO:0000259" key="2">
    <source>
        <dbReference type="Pfam" id="PF07727"/>
    </source>
</evidence>
<evidence type="ECO:0000313" key="3">
    <source>
        <dbReference type="EMBL" id="CAA7043920.1"/>
    </source>
</evidence>
<dbReference type="PANTHER" id="PTHR11439:SF462">
    <property type="match status" value="1"/>
</dbReference>
<feature type="region of interest" description="Disordered" evidence="1">
    <location>
        <begin position="1"/>
        <end position="81"/>
    </location>
</feature>
<dbReference type="SUPFAM" id="SSF56672">
    <property type="entry name" value="DNA/RNA polymerases"/>
    <property type="match status" value="1"/>
</dbReference>
<dbReference type="Pfam" id="PF07727">
    <property type="entry name" value="RVT_2"/>
    <property type="match status" value="1"/>
</dbReference>
<feature type="domain" description="Reverse transcriptase Ty1/copia-type" evidence="2">
    <location>
        <begin position="172"/>
        <end position="413"/>
    </location>
</feature>
<dbReference type="CDD" id="cd09272">
    <property type="entry name" value="RNase_HI_RT_Ty1"/>
    <property type="match status" value="1"/>
</dbReference>
<organism evidence="3 4">
    <name type="scientific">Microthlaspi erraticum</name>
    <dbReference type="NCBI Taxonomy" id="1685480"/>
    <lineage>
        <taxon>Eukaryota</taxon>
        <taxon>Viridiplantae</taxon>
        <taxon>Streptophyta</taxon>
        <taxon>Embryophyta</taxon>
        <taxon>Tracheophyta</taxon>
        <taxon>Spermatophyta</taxon>
        <taxon>Magnoliopsida</taxon>
        <taxon>eudicotyledons</taxon>
        <taxon>Gunneridae</taxon>
        <taxon>Pentapetalae</taxon>
        <taxon>rosids</taxon>
        <taxon>malvids</taxon>
        <taxon>Brassicales</taxon>
        <taxon>Brassicaceae</taxon>
        <taxon>Coluteocarpeae</taxon>
        <taxon>Microthlaspi</taxon>
    </lineage>
</organism>
<protein>
    <recommendedName>
        <fullName evidence="2">Reverse transcriptase Ty1/copia-type domain-containing protein</fullName>
    </recommendedName>
</protein>
<gene>
    <name evidence="3" type="ORF">MERR_LOCUS31155</name>
</gene>
<evidence type="ECO:0000256" key="1">
    <source>
        <dbReference type="SAM" id="MobiDB-lite"/>
    </source>
</evidence>
<sequence>MSSPVRGSVLPETPPVTDNTQEPESDIPQEPVTEKSQEPLTVNPQEPGSDHVTETEQEQRTVEEAAAPSLGRGQRQRSTSVKLRDYVTYNVVCNQDPHHAPPDPTSQSSSVQGTSLYPLSHFISDECFSPGQRAFFAAITAGDEPKHFKDAVQIKVWNDAMGTEVDALEQKRTWDICDLPPGKEALGCLWVYKTKYNSDGTIERYKARLVVQGNHQIEGEDFDETFAPVVKMNTVRSVLRLVASKNWEVYQMDVNNAFLHGDLEEEVYMKLPPGFRHSHPGKVCRLRKSLYGLKQAPRCWFKKLSDALLRFGFDQSYDDYSLFSYSRKNIELRVLVYVDDLIICGNDSYMIQKFKDYLSKCFSMKDLGKLKYFLGIEISRGPEGMFLSQRKYALDIIAETGNLGSRPATTPLESTHQLSTVESPLLDDPKKYRRLMGRLIYLLNTRPELCYSVHLLSQFMKEPKVAHWEAALRVVRFLKGSPGQGIFLSSDPDLTLTVYCDVDYNSCPLTRRSLSAFVVLLGGSPVAWKTKKQDMVSHSSAESEYRSMAVALREIKWFRRVLAGLGIDQSKPTRLFCDNKAAIHIASNPVFHERTKHIESYCHAVRDAVQEGVIVTDHVRTEEQLADILTKALGRAPFQYLLSKLGVHNLHAPTLGGVLRIVTSVKYNDSLC</sequence>
<feature type="compositionally biased region" description="Basic and acidic residues" evidence="1">
    <location>
        <begin position="48"/>
        <end position="63"/>
    </location>
</feature>
<dbReference type="InterPro" id="IPR043502">
    <property type="entry name" value="DNA/RNA_pol_sf"/>
</dbReference>
<dbReference type="InterPro" id="IPR013103">
    <property type="entry name" value="RVT_2"/>
</dbReference>
<keyword evidence="4" id="KW-1185">Reference proteome</keyword>
<evidence type="ECO:0000313" key="4">
    <source>
        <dbReference type="Proteomes" id="UP000467841"/>
    </source>
</evidence>
<comment type="caution">
    <text evidence="3">The sequence shown here is derived from an EMBL/GenBank/DDBJ whole genome shotgun (WGS) entry which is preliminary data.</text>
</comment>
<dbReference type="AlphaFoldDB" id="A0A6D2JX82"/>
<dbReference type="Proteomes" id="UP000467841">
    <property type="component" value="Unassembled WGS sequence"/>
</dbReference>
<accession>A0A6D2JX82</accession>
<reference evidence="3" key="1">
    <citation type="submission" date="2020-01" db="EMBL/GenBank/DDBJ databases">
        <authorList>
            <person name="Mishra B."/>
        </authorList>
    </citation>
    <scope>NUCLEOTIDE SEQUENCE [LARGE SCALE GENOMIC DNA]</scope>
</reference>